<protein>
    <submittedName>
        <fullName evidence="1">Uncharacterized protein</fullName>
    </submittedName>
</protein>
<sequence length="101" mass="10637">MTQGKTLIIVLVTLIVGFGAGFVLRPVIAPAEPAAAVASPVPVAAPAEPRGKQYFAAHLDEARQVLTQCAEGSTRGDECFNAEMAVTEAEGRARHKKFFGN</sequence>
<proteinExistence type="predicted"/>
<keyword evidence="3" id="KW-1185">Reference proteome</keyword>
<dbReference type="Proteomes" id="UP000286681">
    <property type="component" value="Unassembled WGS sequence"/>
</dbReference>
<name>A0A1L6J7Z8_9SPHN</name>
<dbReference type="EMBL" id="QQWO01000008">
    <property type="protein sequence ID" value="RSV02991.1"/>
    <property type="molecule type" value="Genomic_DNA"/>
</dbReference>
<evidence type="ECO:0000313" key="1">
    <source>
        <dbReference type="EMBL" id="APR52072.1"/>
    </source>
</evidence>
<evidence type="ECO:0000313" key="4">
    <source>
        <dbReference type="Proteomes" id="UP000286681"/>
    </source>
</evidence>
<dbReference type="OrthoDB" id="7472464at2"/>
<dbReference type="AlphaFoldDB" id="A0A1L6J7Z8"/>
<reference evidence="3" key="2">
    <citation type="submission" date="2016-12" db="EMBL/GenBank/DDBJ databases">
        <title>Whole genome sequencing of Sphingomonas sp. ABOJV.</title>
        <authorList>
            <person name="Conlan S."/>
            <person name="Thomas P.J."/>
            <person name="Mullikin J."/>
            <person name="Palmore T.N."/>
            <person name="Frank K.M."/>
            <person name="Segre J.A."/>
        </authorList>
    </citation>
    <scope>NUCLEOTIDE SEQUENCE [LARGE SCALE GENOMIC DNA]</scope>
    <source>
        <strain evidence="3">ABOJV</strain>
    </source>
</reference>
<reference evidence="1" key="1">
    <citation type="submission" date="2016-12" db="EMBL/GenBank/DDBJ databases">
        <title>Whole genome sequencing of Sphingomonas koreensis.</title>
        <authorList>
            <person name="Conlan S."/>
            <person name="Thomas P.J."/>
            <person name="Mullikin J."/>
            <person name="Palmore T.N."/>
            <person name="Frank K.M."/>
            <person name="Segre J.A."/>
        </authorList>
    </citation>
    <scope>NUCLEOTIDE SEQUENCE</scope>
    <source>
        <strain evidence="1">ABOJV</strain>
    </source>
</reference>
<organism evidence="1 3">
    <name type="scientific">Sphingomonas koreensis</name>
    <dbReference type="NCBI Taxonomy" id="93064"/>
    <lineage>
        <taxon>Bacteria</taxon>
        <taxon>Pseudomonadati</taxon>
        <taxon>Pseudomonadota</taxon>
        <taxon>Alphaproteobacteria</taxon>
        <taxon>Sphingomonadales</taxon>
        <taxon>Sphingomonadaceae</taxon>
        <taxon>Sphingomonas</taxon>
    </lineage>
</organism>
<dbReference type="KEGG" id="skr:BRX40_06150"/>
<evidence type="ECO:0000313" key="2">
    <source>
        <dbReference type="EMBL" id="RSV02991.1"/>
    </source>
</evidence>
<dbReference type="Proteomes" id="UP000185161">
    <property type="component" value="Chromosome"/>
</dbReference>
<evidence type="ECO:0000313" key="3">
    <source>
        <dbReference type="Proteomes" id="UP000185161"/>
    </source>
</evidence>
<reference evidence="2 4" key="3">
    <citation type="submission" date="2018-07" db="EMBL/GenBank/DDBJ databases">
        <title>Genomic and Epidemiologic Investigation of an Indolent Hospital Outbreak.</title>
        <authorList>
            <person name="Johnson R.C."/>
            <person name="Deming C."/>
            <person name="Conlan S."/>
            <person name="Zellmer C.J."/>
            <person name="Michelin A.V."/>
            <person name="Lee-Lin S."/>
            <person name="Thomas P.J."/>
            <person name="Park M."/>
            <person name="Weingarten R.A."/>
            <person name="Less J."/>
            <person name="Dekker J.P."/>
            <person name="Frank K.M."/>
            <person name="Musser K.A."/>
            <person name="Mcquiston J.R."/>
            <person name="Henderson D.K."/>
            <person name="Lau A.F."/>
            <person name="Palmore T.N."/>
            <person name="Segre J.A."/>
        </authorList>
    </citation>
    <scope>NUCLEOTIDE SEQUENCE [LARGE SCALE GENOMIC DNA]</scope>
    <source>
        <strain evidence="2 4">SK-NIH.Env10_0317</strain>
    </source>
</reference>
<dbReference type="RefSeq" id="WP_060977351.1">
    <property type="nucleotide sequence ID" value="NZ_CP018820.1"/>
</dbReference>
<gene>
    <name evidence="1" type="ORF">BRX40_06150</name>
    <name evidence="2" type="ORF">CA257_10885</name>
</gene>
<accession>A0A1L6J7Z8</accession>
<dbReference type="GeneID" id="44132133"/>
<dbReference type="EMBL" id="CP018820">
    <property type="protein sequence ID" value="APR52072.1"/>
    <property type="molecule type" value="Genomic_DNA"/>
</dbReference>